<sequence>MKPLVSIMSPVYNAMPHLHTFLDSVENQTYAPLELILVDDGSSDDSLSVLTERAVIMEKKGISVKIISQNHAGQVAAVNLALPNVHGELLTWCDADDYWTEDSIEKMVECLLAHPDVNMVRSNGLIKDETENPIRYREKENQPFLSNIFDDLFHERILELAGRFMVRTEALFSCYPNRQIPASTVDQNPQLLLPIASRSKCAYLNEELHVYCRRSSGHSSTKRSFTETMKRIEDIKQLYLSILPYCECDQEYYRKEVENMIAAFKKTLMQTTAMMARKRTSIE</sequence>
<dbReference type="Gene3D" id="3.90.550.10">
    <property type="entry name" value="Spore Coat Polysaccharide Biosynthesis Protein SpsA, Chain A"/>
    <property type="match status" value="1"/>
</dbReference>
<protein>
    <submittedName>
        <fullName evidence="3">Glycosyltransferase involved in cell wall biosynthesis</fullName>
    </submittedName>
</protein>
<evidence type="ECO:0000259" key="2">
    <source>
        <dbReference type="Pfam" id="PF00535"/>
    </source>
</evidence>
<evidence type="ECO:0000256" key="1">
    <source>
        <dbReference type="ARBA" id="ARBA00006739"/>
    </source>
</evidence>
<dbReference type="PANTHER" id="PTHR22916:SF3">
    <property type="entry name" value="UDP-GLCNAC:BETAGAL BETA-1,3-N-ACETYLGLUCOSAMINYLTRANSFERASE-LIKE PROTEIN 1"/>
    <property type="match status" value="1"/>
</dbReference>
<keyword evidence="4" id="KW-1185">Reference proteome</keyword>
<keyword evidence="3" id="KW-0808">Transferase</keyword>
<proteinExistence type="inferred from homology"/>
<organism evidence="3 4">
    <name type="scientific">Paenibacillus endophyticus</name>
    <dbReference type="NCBI Taxonomy" id="1294268"/>
    <lineage>
        <taxon>Bacteria</taxon>
        <taxon>Bacillati</taxon>
        <taxon>Bacillota</taxon>
        <taxon>Bacilli</taxon>
        <taxon>Bacillales</taxon>
        <taxon>Paenibacillaceae</taxon>
        <taxon>Paenibacillus</taxon>
    </lineage>
</organism>
<dbReference type="Proteomes" id="UP000518605">
    <property type="component" value="Unassembled WGS sequence"/>
</dbReference>
<dbReference type="SUPFAM" id="SSF53448">
    <property type="entry name" value="Nucleotide-diphospho-sugar transferases"/>
    <property type="match status" value="1"/>
</dbReference>
<comment type="similarity">
    <text evidence="1">Belongs to the glycosyltransferase 2 family.</text>
</comment>
<reference evidence="3 4" key="1">
    <citation type="submission" date="2020-08" db="EMBL/GenBank/DDBJ databases">
        <title>Genomic Encyclopedia of Type Strains, Phase III (KMG-III): the genomes of soil and plant-associated and newly described type strains.</title>
        <authorList>
            <person name="Whitman W."/>
        </authorList>
    </citation>
    <scope>NUCLEOTIDE SEQUENCE [LARGE SCALE GENOMIC DNA]</scope>
    <source>
        <strain evidence="3 4">CECT 8234</strain>
    </source>
</reference>
<dbReference type="EMBL" id="JACHXW010000007">
    <property type="protein sequence ID" value="MBB3152865.1"/>
    <property type="molecule type" value="Genomic_DNA"/>
</dbReference>
<accession>A0A7W5C8S9</accession>
<feature type="domain" description="Glycosyltransferase 2-like" evidence="2">
    <location>
        <begin position="6"/>
        <end position="155"/>
    </location>
</feature>
<evidence type="ECO:0000313" key="4">
    <source>
        <dbReference type="Proteomes" id="UP000518605"/>
    </source>
</evidence>
<comment type="caution">
    <text evidence="3">The sequence shown here is derived from an EMBL/GenBank/DDBJ whole genome shotgun (WGS) entry which is preliminary data.</text>
</comment>
<dbReference type="RefSeq" id="WP_183563318.1">
    <property type="nucleotide sequence ID" value="NZ_CBCSLB010000006.1"/>
</dbReference>
<name>A0A7W5C8S9_9BACL</name>
<dbReference type="InterPro" id="IPR001173">
    <property type="entry name" value="Glyco_trans_2-like"/>
</dbReference>
<evidence type="ECO:0000313" key="3">
    <source>
        <dbReference type="EMBL" id="MBB3152865.1"/>
    </source>
</evidence>
<dbReference type="PANTHER" id="PTHR22916">
    <property type="entry name" value="GLYCOSYLTRANSFERASE"/>
    <property type="match status" value="1"/>
</dbReference>
<dbReference type="Pfam" id="PF00535">
    <property type="entry name" value="Glycos_transf_2"/>
    <property type="match status" value="1"/>
</dbReference>
<dbReference type="GO" id="GO:0016758">
    <property type="term" value="F:hexosyltransferase activity"/>
    <property type="evidence" value="ECO:0007669"/>
    <property type="project" value="UniProtKB-ARBA"/>
</dbReference>
<dbReference type="InterPro" id="IPR029044">
    <property type="entry name" value="Nucleotide-diphossugar_trans"/>
</dbReference>
<gene>
    <name evidence="3" type="ORF">FHS16_002922</name>
</gene>
<dbReference type="AlphaFoldDB" id="A0A7W5C8S9"/>
<dbReference type="CDD" id="cd00761">
    <property type="entry name" value="Glyco_tranf_GTA_type"/>
    <property type="match status" value="1"/>
</dbReference>